<gene>
    <name evidence="3" type="ORF">SteCoe_23439</name>
</gene>
<proteinExistence type="predicted"/>
<keyword evidence="4" id="KW-1185">Reference proteome</keyword>
<name>A0A1R2BJY5_9CILI</name>
<dbReference type="InterPro" id="IPR027417">
    <property type="entry name" value="P-loop_NTPase"/>
</dbReference>
<dbReference type="EMBL" id="MPUH01000596">
    <property type="protein sequence ID" value="OMJ77041.1"/>
    <property type="molecule type" value="Genomic_DNA"/>
</dbReference>
<dbReference type="AlphaFoldDB" id="A0A1R2BJY5"/>
<dbReference type="Gene3D" id="3.40.50.300">
    <property type="entry name" value="P-loop containing nucleotide triphosphate hydrolases"/>
    <property type="match status" value="1"/>
</dbReference>
<comment type="caution">
    <text evidence="3">The sequence shown here is derived from an EMBL/GenBank/DDBJ whole genome shotgun (WGS) entry which is preliminary data.</text>
</comment>
<evidence type="ECO:0000259" key="2">
    <source>
        <dbReference type="Pfam" id="PF04548"/>
    </source>
</evidence>
<dbReference type="Proteomes" id="UP000187209">
    <property type="component" value="Unassembled WGS sequence"/>
</dbReference>
<accession>A0A1R2BJY5</accession>
<protein>
    <recommendedName>
        <fullName evidence="2">AIG1-type G domain-containing protein</fullName>
    </recommendedName>
</protein>
<organism evidence="3 4">
    <name type="scientific">Stentor coeruleus</name>
    <dbReference type="NCBI Taxonomy" id="5963"/>
    <lineage>
        <taxon>Eukaryota</taxon>
        <taxon>Sar</taxon>
        <taxon>Alveolata</taxon>
        <taxon>Ciliophora</taxon>
        <taxon>Postciliodesmatophora</taxon>
        <taxon>Heterotrichea</taxon>
        <taxon>Heterotrichida</taxon>
        <taxon>Stentoridae</taxon>
        <taxon>Stentor</taxon>
    </lineage>
</organism>
<reference evidence="3 4" key="1">
    <citation type="submission" date="2016-11" db="EMBL/GenBank/DDBJ databases">
        <title>The macronuclear genome of Stentor coeruleus: a giant cell with tiny introns.</title>
        <authorList>
            <person name="Slabodnick M."/>
            <person name="Ruby J.G."/>
            <person name="Reiff S.B."/>
            <person name="Swart E.C."/>
            <person name="Gosai S."/>
            <person name="Prabakaran S."/>
            <person name="Witkowska E."/>
            <person name="Larue G.E."/>
            <person name="Fisher S."/>
            <person name="Freeman R.M."/>
            <person name="Gunawardena J."/>
            <person name="Chu W."/>
            <person name="Stover N.A."/>
            <person name="Gregory B.D."/>
            <person name="Nowacki M."/>
            <person name="Derisi J."/>
            <person name="Roy S.W."/>
            <person name="Marshall W.F."/>
            <person name="Sood P."/>
        </authorList>
    </citation>
    <scope>NUCLEOTIDE SEQUENCE [LARGE SCALE GENOMIC DNA]</scope>
    <source>
        <strain evidence="3">WM001</strain>
    </source>
</reference>
<dbReference type="InterPro" id="IPR006703">
    <property type="entry name" value="G_AIG1"/>
</dbReference>
<evidence type="ECO:0000313" key="3">
    <source>
        <dbReference type="EMBL" id="OMJ77041.1"/>
    </source>
</evidence>
<sequence>MKQNSFSYDLGSYILLGTSQSGKSSTINTISGNNIAEIGKGDGSSCTTTTKRYDIESNVLKAKINLIDFPGFLDSDLKLTDEQIIDMLKSEMSKLISEENSFNGFMLFESMGSDSSNLLNSLEKLCSLCGLEVKRSTIVIINKIDYEDGDTAKSDFAVKLCNEQKIPFVKWTNQLNNISAELVNKQFDSLRQGLSNLEVFHSGILARLEEEIMEIAKKLRSEQKFPKLDEIMSLAIEMSNRSMKVPEIRIKSELVNVVRTYNCPTNRRQKNMGTGSTKTNYQEVSWVEQEVKTIRYTEMVQKGPQAFMKLASKALEPKPIEDFIPNAAAIKADEIKRKLLANSFRLD</sequence>
<dbReference type="Pfam" id="PF04548">
    <property type="entry name" value="AIG1"/>
    <property type="match status" value="1"/>
</dbReference>
<dbReference type="CDD" id="cd00882">
    <property type="entry name" value="Ras_like_GTPase"/>
    <property type="match status" value="1"/>
</dbReference>
<evidence type="ECO:0000313" key="4">
    <source>
        <dbReference type="Proteomes" id="UP000187209"/>
    </source>
</evidence>
<keyword evidence="1" id="KW-0547">Nucleotide-binding</keyword>
<evidence type="ECO:0000256" key="1">
    <source>
        <dbReference type="ARBA" id="ARBA00022741"/>
    </source>
</evidence>
<dbReference type="GO" id="GO:0005525">
    <property type="term" value="F:GTP binding"/>
    <property type="evidence" value="ECO:0007669"/>
    <property type="project" value="InterPro"/>
</dbReference>
<dbReference type="SUPFAM" id="SSF52540">
    <property type="entry name" value="P-loop containing nucleoside triphosphate hydrolases"/>
    <property type="match status" value="1"/>
</dbReference>
<feature type="domain" description="AIG1-type G" evidence="2">
    <location>
        <begin position="14"/>
        <end position="163"/>
    </location>
</feature>
<dbReference type="OrthoDB" id="8954335at2759"/>